<accession>A0A915KKF6</accession>
<evidence type="ECO:0000313" key="2">
    <source>
        <dbReference type="WBParaSite" id="nRc.2.0.1.t39316-RA"/>
    </source>
</evidence>
<dbReference type="WBParaSite" id="nRc.2.0.1.t39316-RA">
    <property type="protein sequence ID" value="nRc.2.0.1.t39316-RA"/>
    <property type="gene ID" value="nRc.2.0.1.g39316"/>
</dbReference>
<proteinExistence type="predicted"/>
<dbReference type="Proteomes" id="UP000887565">
    <property type="component" value="Unplaced"/>
</dbReference>
<name>A0A915KKF6_ROMCU</name>
<dbReference type="AlphaFoldDB" id="A0A915KKF6"/>
<keyword evidence="1" id="KW-1185">Reference proteome</keyword>
<protein>
    <submittedName>
        <fullName evidence="2">Uncharacterized protein</fullName>
    </submittedName>
</protein>
<reference evidence="2" key="1">
    <citation type="submission" date="2022-11" db="UniProtKB">
        <authorList>
            <consortium name="WormBaseParasite"/>
        </authorList>
    </citation>
    <scope>IDENTIFICATION</scope>
</reference>
<sequence length="88" mass="9829">MECLRWPPTVEMAGAGTSTPKCRSPCRAFDQKNGLNTLRLARQISISFSQQNGKAKTIEKTSCLFMVDLGRIGADTRVILVKFRPLDR</sequence>
<organism evidence="1 2">
    <name type="scientific">Romanomermis culicivorax</name>
    <name type="common">Nematode worm</name>
    <dbReference type="NCBI Taxonomy" id="13658"/>
    <lineage>
        <taxon>Eukaryota</taxon>
        <taxon>Metazoa</taxon>
        <taxon>Ecdysozoa</taxon>
        <taxon>Nematoda</taxon>
        <taxon>Enoplea</taxon>
        <taxon>Dorylaimia</taxon>
        <taxon>Mermithida</taxon>
        <taxon>Mermithoidea</taxon>
        <taxon>Mermithidae</taxon>
        <taxon>Romanomermis</taxon>
    </lineage>
</organism>
<evidence type="ECO:0000313" key="1">
    <source>
        <dbReference type="Proteomes" id="UP000887565"/>
    </source>
</evidence>